<gene>
    <name evidence="2" type="ORF">DWY29_07720</name>
</gene>
<dbReference type="Proteomes" id="UP000285820">
    <property type="component" value="Unassembled WGS sequence"/>
</dbReference>
<comment type="caution">
    <text evidence="2">The sequence shown here is derived from an EMBL/GenBank/DDBJ whole genome shotgun (WGS) entry which is preliminary data.</text>
</comment>
<evidence type="ECO:0000259" key="1">
    <source>
        <dbReference type="PROSITE" id="PS51534"/>
    </source>
</evidence>
<reference evidence="2 3" key="1">
    <citation type="submission" date="2018-08" db="EMBL/GenBank/DDBJ databases">
        <title>A genome reference for cultivated species of the human gut microbiota.</title>
        <authorList>
            <person name="Zou Y."/>
            <person name="Xue W."/>
            <person name="Luo G."/>
        </authorList>
    </citation>
    <scope>NUCLEOTIDE SEQUENCE [LARGE SCALE GENOMIC DNA]</scope>
    <source>
        <strain evidence="2 3">AF24-4</strain>
    </source>
</reference>
<dbReference type="Gene3D" id="3.40.50.10140">
    <property type="entry name" value="Toll/interleukin-1 receptor homology (TIR) domain"/>
    <property type="match status" value="1"/>
</dbReference>
<dbReference type="InterPro" id="IPR035897">
    <property type="entry name" value="Toll_tir_struct_dom_sf"/>
</dbReference>
<feature type="domain" description="SEFIR" evidence="1">
    <location>
        <begin position="5"/>
        <end position="141"/>
    </location>
</feature>
<sequence length="460" mass="53101">MINNRKKVFISYSWVPEENKQWVEKLAKKLENDGIEVVIDYKNLKLGYDKYTFMEKMVNDSSIDKVLIICNSEYKKKADARIGGVGDEATIITPQVYRQAEQEKFIPVVCEKDANGEPYLPIYLASRMYADLTNFSEGYKNLLENLTGNSESQTNFGTAYINKNEVKNNEKCIEEYVNICIEIIKEPRIIFSKSFVDKLIEKQIALYKLNNQVLIKLTGEFCKGIQNRLNAFDEESAKSLWNISDRMHEIMEEGLVECGEIIDQVEFETQEHIRNEVIAYQLGNIVDDNMVREHIDDIYTCINGELTSTSELSNRYVKAKELDKKVVLNLEKQKTNVSESNGVQDLRLFFKNVTDNQATSINIMPSENLVKGMEGTVWGKNQESKAGVIITKYEAMIGDINVDENGEFQYMLRYKTYNNHFFLVCFCVEIRSIYGIKTEQLFNIVIINGTINQVFIETEY</sequence>
<dbReference type="RefSeq" id="WP_118125844.1">
    <property type="nucleotide sequence ID" value="NZ_QRUN01000008.1"/>
</dbReference>
<dbReference type="EMBL" id="QRUN01000008">
    <property type="protein sequence ID" value="RGR68756.1"/>
    <property type="molecule type" value="Genomic_DNA"/>
</dbReference>
<evidence type="ECO:0000313" key="3">
    <source>
        <dbReference type="Proteomes" id="UP000285820"/>
    </source>
</evidence>
<evidence type="ECO:0000313" key="2">
    <source>
        <dbReference type="EMBL" id="RGR68756.1"/>
    </source>
</evidence>
<organism evidence="2 3">
    <name type="scientific">Roseburia inulinivorans</name>
    <dbReference type="NCBI Taxonomy" id="360807"/>
    <lineage>
        <taxon>Bacteria</taxon>
        <taxon>Bacillati</taxon>
        <taxon>Bacillota</taxon>
        <taxon>Clostridia</taxon>
        <taxon>Lachnospirales</taxon>
        <taxon>Lachnospiraceae</taxon>
        <taxon>Roseburia</taxon>
    </lineage>
</organism>
<dbReference type="InterPro" id="IPR000157">
    <property type="entry name" value="TIR_dom"/>
</dbReference>
<accession>A0A412FKU9</accession>
<dbReference type="AlphaFoldDB" id="A0A412FKU9"/>
<dbReference type="GO" id="GO:0007165">
    <property type="term" value="P:signal transduction"/>
    <property type="evidence" value="ECO:0007669"/>
    <property type="project" value="InterPro"/>
</dbReference>
<dbReference type="Pfam" id="PF13676">
    <property type="entry name" value="TIR_2"/>
    <property type="match status" value="1"/>
</dbReference>
<dbReference type="InterPro" id="IPR013568">
    <property type="entry name" value="SEFIR_dom"/>
</dbReference>
<dbReference type="SUPFAM" id="SSF52200">
    <property type="entry name" value="Toll/Interleukin receptor TIR domain"/>
    <property type="match status" value="1"/>
</dbReference>
<name>A0A412FKU9_9FIRM</name>
<proteinExistence type="predicted"/>
<dbReference type="PROSITE" id="PS51534">
    <property type="entry name" value="SEFIR"/>
    <property type="match status" value="1"/>
</dbReference>
<protein>
    <submittedName>
        <fullName evidence="2">TIR domain-containing protein</fullName>
    </submittedName>
</protein>